<dbReference type="EMBL" id="JXRA01000025">
    <property type="protein sequence ID" value="KIO78028.1"/>
    <property type="molecule type" value="Genomic_DNA"/>
</dbReference>
<sequence>MIEPQKNKKATNFIRYTGIGFQMLATIGVFAFAGYKIDGYRNSEKLIFTALLGLLGVIVSLYQIIRQLNNRD</sequence>
<dbReference type="RefSeq" id="WP_041879676.1">
    <property type="nucleotide sequence ID" value="NZ_CP157278.1"/>
</dbReference>
<accession>A0A0D0F8J4</accession>
<dbReference type="STRING" id="1503925.TH53_06270"/>
<dbReference type="Proteomes" id="UP000032049">
    <property type="component" value="Unassembled WGS sequence"/>
</dbReference>
<dbReference type="OrthoDB" id="9798708at2"/>
<name>A0A0D0F8J4_9SPHI</name>
<keyword evidence="1" id="KW-1133">Transmembrane helix</keyword>
<dbReference type="InterPro" id="IPR032820">
    <property type="entry name" value="ATPase_put"/>
</dbReference>
<dbReference type="Pfam" id="PF09527">
    <property type="entry name" value="ATPase_gene1"/>
    <property type="match status" value="1"/>
</dbReference>
<evidence type="ECO:0000313" key="3">
    <source>
        <dbReference type="Proteomes" id="UP000032049"/>
    </source>
</evidence>
<protein>
    <submittedName>
        <fullName evidence="2">Uncharacterized protein</fullName>
    </submittedName>
</protein>
<keyword evidence="1" id="KW-0472">Membrane</keyword>
<gene>
    <name evidence="2" type="ORF">TH53_06270</name>
</gene>
<keyword evidence="3" id="KW-1185">Reference proteome</keyword>
<evidence type="ECO:0000256" key="1">
    <source>
        <dbReference type="SAM" id="Phobius"/>
    </source>
</evidence>
<keyword evidence="1" id="KW-0812">Transmembrane</keyword>
<organism evidence="2 3">
    <name type="scientific">Pedobacter lusitanus</name>
    <dbReference type="NCBI Taxonomy" id="1503925"/>
    <lineage>
        <taxon>Bacteria</taxon>
        <taxon>Pseudomonadati</taxon>
        <taxon>Bacteroidota</taxon>
        <taxon>Sphingobacteriia</taxon>
        <taxon>Sphingobacteriales</taxon>
        <taxon>Sphingobacteriaceae</taxon>
        <taxon>Pedobacter</taxon>
    </lineage>
</organism>
<dbReference type="AlphaFoldDB" id="A0A0D0F8J4"/>
<reference evidence="2 3" key="1">
    <citation type="submission" date="2015-01" db="EMBL/GenBank/DDBJ databases">
        <title>Draft genome sequence of Pedobacter sp. NL19 isolated from sludge of an effluent treatment pond in an abandoned uranium mine.</title>
        <authorList>
            <person name="Santos T."/>
            <person name="Caetano T."/>
            <person name="Covas C."/>
            <person name="Cruz A."/>
            <person name="Mendo S."/>
        </authorList>
    </citation>
    <scope>NUCLEOTIDE SEQUENCE [LARGE SCALE GENOMIC DNA]</scope>
    <source>
        <strain evidence="2 3">NL19</strain>
    </source>
</reference>
<feature type="transmembrane region" description="Helical" evidence="1">
    <location>
        <begin position="12"/>
        <end position="34"/>
    </location>
</feature>
<feature type="transmembrane region" description="Helical" evidence="1">
    <location>
        <begin position="46"/>
        <end position="65"/>
    </location>
</feature>
<proteinExistence type="predicted"/>
<evidence type="ECO:0000313" key="2">
    <source>
        <dbReference type="EMBL" id="KIO78028.1"/>
    </source>
</evidence>
<comment type="caution">
    <text evidence="2">The sequence shown here is derived from an EMBL/GenBank/DDBJ whole genome shotgun (WGS) entry which is preliminary data.</text>
</comment>